<dbReference type="SMART" id="SM00028">
    <property type="entry name" value="TPR"/>
    <property type="match status" value="6"/>
</dbReference>
<evidence type="ECO:0000259" key="2">
    <source>
        <dbReference type="PROSITE" id="PS50943"/>
    </source>
</evidence>
<feature type="region of interest" description="Disordered" evidence="1">
    <location>
        <begin position="90"/>
        <end position="116"/>
    </location>
</feature>
<evidence type="ECO:0000256" key="1">
    <source>
        <dbReference type="SAM" id="MobiDB-lite"/>
    </source>
</evidence>
<dbReference type="InterPro" id="IPR027417">
    <property type="entry name" value="P-loop_NTPase"/>
</dbReference>
<comment type="caution">
    <text evidence="3">The sequence shown here is derived from an EMBL/GenBank/DDBJ whole genome shotgun (WGS) entry which is preliminary data.</text>
</comment>
<dbReference type="InterPro" id="IPR010982">
    <property type="entry name" value="Lambda_DNA-bd_dom_sf"/>
</dbReference>
<dbReference type="InterPro" id="IPR001387">
    <property type="entry name" value="Cro/C1-type_HTH"/>
</dbReference>
<dbReference type="GO" id="GO:0043531">
    <property type="term" value="F:ADP binding"/>
    <property type="evidence" value="ECO:0007669"/>
    <property type="project" value="InterPro"/>
</dbReference>
<evidence type="ECO:0000313" key="4">
    <source>
        <dbReference type="Proteomes" id="UP000612585"/>
    </source>
</evidence>
<feature type="domain" description="HTH cro/C1-type" evidence="2">
    <location>
        <begin position="23"/>
        <end position="84"/>
    </location>
</feature>
<dbReference type="PANTHER" id="PTHR47691:SF3">
    <property type="entry name" value="HTH-TYPE TRANSCRIPTIONAL REGULATOR RV0890C-RELATED"/>
    <property type="match status" value="1"/>
</dbReference>
<keyword evidence="4" id="KW-1185">Reference proteome</keyword>
<dbReference type="EMBL" id="BOPG01000027">
    <property type="protein sequence ID" value="GIJ56976.1"/>
    <property type="molecule type" value="Genomic_DNA"/>
</dbReference>
<dbReference type="PANTHER" id="PTHR47691">
    <property type="entry name" value="REGULATOR-RELATED"/>
    <property type="match status" value="1"/>
</dbReference>
<dbReference type="InterPro" id="IPR011990">
    <property type="entry name" value="TPR-like_helical_dom_sf"/>
</dbReference>
<dbReference type="GO" id="GO:0003677">
    <property type="term" value="F:DNA binding"/>
    <property type="evidence" value="ECO:0007669"/>
    <property type="project" value="InterPro"/>
</dbReference>
<dbReference type="PROSITE" id="PS50943">
    <property type="entry name" value="HTH_CROC1"/>
    <property type="match status" value="1"/>
</dbReference>
<dbReference type="RefSeq" id="WP_203995973.1">
    <property type="nucleotide sequence ID" value="NZ_BOPG01000027.1"/>
</dbReference>
<dbReference type="Gene3D" id="3.40.50.300">
    <property type="entry name" value="P-loop containing nucleotide triphosphate hydrolases"/>
    <property type="match status" value="1"/>
</dbReference>
<proteinExistence type="predicted"/>
<dbReference type="Gene3D" id="1.25.40.10">
    <property type="entry name" value="Tetratricopeptide repeat domain"/>
    <property type="match status" value="2"/>
</dbReference>
<dbReference type="SUPFAM" id="SSF48452">
    <property type="entry name" value="TPR-like"/>
    <property type="match status" value="2"/>
</dbReference>
<dbReference type="CDD" id="cd00093">
    <property type="entry name" value="HTH_XRE"/>
    <property type="match status" value="1"/>
</dbReference>
<protein>
    <recommendedName>
        <fullName evidence="2">HTH cro/C1-type domain-containing protein</fullName>
    </recommendedName>
</protein>
<reference evidence="3" key="1">
    <citation type="submission" date="2021-01" db="EMBL/GenBank/DDBJ databases">
        <title>Whole genome shotgun sequence of Virgisporangium aurantiacum NBRC 16421.</title>
        <authorList>
            <person name="Komaki H."/>
            <person name="Tamura T."/>
        </authorList>
    </citation>
    <scope>NUCLEOTIDE SEQUENCE</scope>
    <source>
        <strain evidence="3">NBRC 16421</strain>
    </source>
</reference>
<dbReference type="SMART" id="SM00530">
    <property type="entry name" value="HTH_XRE"/>
    <property type="match status" value="1"/>
</dbReference>
<evidence type="ECO:0000313" key="3">
    <source>
        <dbReference type="EMBL" id="GIJ56976.1"/>
    </source>
</evidence>
<accession>A0A8J3Z848</accession>
<dbReference type="Gene3D" id="1.10.260.40">
    <property type="entry name" value="lambda repressor-like DNA-binding domains"/>
    <property type="match status" value="1"/>
</dbReference>
<name>A0A8J3Z848_9ACTN</name>
<organism evidence="3 4">
    <name type="scientific">Virgisporangium aurantiacum</name>
    <dbReference type="NCBI Taxonomy" id="175570"/>
    <lineage>
        <taxon>Bacteria</taxon>
        <taxon>Bacillati</taxon>
        <taxon>Actinomycetota</taxon>
        <taxon>Actinomycetes</taxon>
        <taxon>Micromonosporales</taxon>
        <taxon>Micromonosporaceae</taxon>
        <taxon>Virgisporangium</taxon>
    </lineage>
</organism>
<sequence>MTADRRRLDPAAAESVADLAGLLRELRRRHARQRGGGELTYRELAARSGWSTTAVAEYLTGHTLPPTDRFDVLLGLLGATPTEQGALATARDRVAERHRRPAHRDTGPRASLPRQLPGDVAAFTGRDRHLDTLDGLLPSGDAVAIVVVSGTAGVGKTALVVHWAHRVADQFPDGQLYVNLRGYDPDRPVAPADALARLLGALGTAPADVPADVDDRAALYRSRLVGRRVLVVLDNAATAEQVRPLLPGSGPGMVVVTSRDSLAGFVARDGARRVVLDPLPRADATALLGALIGARATDAPDATAALAERCSRLPLALRLAAELAVARPATPVAELAAELADRQERLVRLDAGGDPRAAVTAVFHWSVQHLPPAVARMFRLLGLHPGTDVDAYAVAALAGTDLAEARRGLDALARAHLVHPTPSSSGAGRFGTHDLLRAYAARLAAEEDGGNDRRVAVARLLDLYLAVAGAAMDRMHPADAGQRPRVPAVATPAPDLAGADEARAWLDAERSNLVAAVAHAAAHGWPAKAVALGVILTRYLDGGHFDDALAVHGHALRAATATGDLTGQARALLNIGATHLHLCRLADAGAALRDALGRFEAAGDRPGHGHALNTLAKIERRMGNSERAVEHLHRALAVGRESGDAAAQARVLVDLAAVEAQRGRAGLAVDHLTAALDLVRAAGHRFGEAAVLVNLGLAEVDLDRFDAADEHLTAALAAFRGFGNRQGEAWALADLGRLRLRRGEQAAAVELFTAGLAIFRETGDREGQASALIGLGDTAPPAGALASYRAALELADGVDMVFNRARAHAGLARAYRALGDAAAMRTHAAEALEGYAHLGSTAPETDDLRSVLFADVRDPGRNAGGG</sequence>
<gene>
    <name evidence="3" type="ORF">Vau01_044920</name>
</gene>
<dbReference type="Proteomes" id="UP000612585">
    <property type="component" value="Unassembled WGS sequence"/>
</dbReference>
<dbReference type="AlphaFoldDB" id="A0A8J3Z848"/>
<dbReference type="InterPro" id="IPR019734">
    <property type="entry name" value="TPR_rpt"/>
</dbReference>
<dbReference type="SUPFAM" id="SSF52540">
    <property type="entry name" value="P-loop containing nucleoside triphosphate hydrolases"/>
    <property type="match status" value="1"/>
</dbReference>
<dbReference type="Pfam" id="PF13424">
    <property type="entry name" value="TPR_12"/>
    <property type="match status" value="2"/>
</dbReference>
<dbReference type="PRINTS" id="PR00364">
    <property type="entry name" value="DISEASERSIST"/>
</dbReference>